<feature type="repeat" description="WD" evidence="3">
    <location>
        <begin position="222"/>
        <end position="261"/>
    </location>
</feature>
<feature type="domain" description="F-box" evidence="5">
    <location>
        <begin position="93"/>
        <end position="139"/>
    </location>
</feature>
<comment type="caution">
    <text evidence="6">The sequence shown here is derived from an EMBL/GenBank/DDBJ whole genome shotgun (WGS) entry which is preliminary data.</text>
</comment>
<dbReference type="InterPro" id="IPR019775">
    <property type="entry name" value="WD40_repeat_CS"/>
</dbReference>
<feature type="compositionally biased region" description="Basic and acidic residues" evidence="4">
    <location>
        <begin position="728"/>
        <end position="740"/>
    </location>
</feature>
<organism evidence="6 7">
    <name type="scientific">Thamnidium elegans</name>
    <dbReference type="NCBI Taxonomy" id="101142"/>
    <lineage>
        <taxon>Eukaryota</taxon>
        <taxon>Fungi</taxon>
        <taxon>Fungi incertae sedis</taxon>
        <taxon>Mucoromycota</taxon>
        <taxon>Mucoromycotina</taxon>
        <taxon>Mucoromycetes</taxon>
        <taxon>Mucorales</taxon>
        <taxon>Mucorineae</taxon>
        <taxon>Mucoraceae</taxon>
        <taxon>Thamnidium</taxon>
    </lineage>
</organism>
<feature type="region of interest" description="Disordered" evidence="4">
    <location>
        <begin position="885"/>
        <end position="911"/>
    </location>
</feature>
<evidence type="ECO:0000256" key="2">
    <source>
        <dbReference type="ARBA" id="ARBA00022737"/>
    </source>
</evidence>
<accession>A0A8H7VXA9</accession>
<dbReference type="PRINTS" id="PR00320">
    <property type="entry name" value="GPROTEINBRPT"/>
</dbReference>
<feature type="repeat" description="WD" evidence="3">
    <location>
        <begin position="182"/>
        <end position="221"/>
    </location>
</feature>
<proteinExistence type="predicted"/>
<dbReference type="PROSITE" id="PS50082">
    <property type="entry name" value="WD_REPEATS_2"/>
    <property type="match status" value="6"/>
</dbReference>
<keyword evidence="7" id="KW-1185">Reference proteome</keyword>
<dbReference type="InterPro" id="IPR001680">
    <property type="entry name" value="WD40_rpt"/>
</dbReference>
<evidence type="ECO:0000313" key="6">
    <source>
        <dbReference type="EMBL" id="KAG2237846.1"/>
    </source>
</evidence>
<feature type="repeat" description="WD" evidence="3">
    <location>
        <begin position="342"/>
        <end position="381"/>
    </location>
</feature>
<dbReference type="PROSITE" id="PS50181">
    <property type="entry name" value="FBOX"/>
    <property type="match status" value="1"/>
</dbReference>
<dbReference type="PROSITE" id="PS50294">
    <property type="entry name" value="WD_REPEATS_REGION"/>
    <property type="match status" value="6"/>
</dbReference>
<dbReference type="SMART" id="SM00320">
    <property type="entry name" value="WD40"/>
    <property type="match status" value="7"/>
</dbReference>
<feature type="repeat" description="WD" evidence="3">
    <location>
        <begin position="382"/>
        <end position="421"/>
    </location>
</feature>
<dbReference type="Pfam" id="PF00400">
    <property type="entry name" value="WD40"/>
    <property type="match status" value="7"/>
</dbReference>
<feature type="compositionally biased region" description="Polar residues" evidence="4">
    <location>
        <begin position="888"/>
        <end position="911"/>
    </location>
</feature>
<keyword evidence="2" id="KW-0677">Repeat</keyword>
<dbReference type="Pfam" id="PF12937">
    <property type="entry name" value="F-box-like"/>
    <property type="match status" value="1"/>
</dbReference>
<dbReference type="InterPro" id="IPR001810">
    <property type="entry name" value="F-box_dom"/>
</dbReference>
<keyword evidence="1 3" id="KW-0853">WD repeat</keyword>
<dbReference type="InterPro" id="IPR036322">
    <property type="entry name" value="WD40_repeat_dom_sf"/>
</dbReference>
<dbReference type="InterPro" id="IPR015943">
    <property type="entry name" value="WD40/YVTN_repeat-like_dom_sf"/>
</dbReference>
<dbReference type="SMART" id="SM00256">
    <property type="entry name" value="FBOX"/>
    <property type="match status" value="1"/>
</dbReference>
<evidence type="ECO:0000313" key="7">
    <source>
        <dbReference type="Proteomes" id="UP000613177"/>
    </source>
</evidence>
<dbReference type="Proteomes" id="UP000613177">
    <property type="component" value="Unassembled WGS sequence"/>
</dbReference>
<dbReference type="SUPFAM" id="SSF81383">
    <property type="entry name" value="F-box domain"/>
    <property type="match status" value="1"/>
</dbReference>
<feature type="repeat" description="WD" evidence="3">
    <location>
        <begin position="302"/>
        <end position="341"/>
    </location>
</feature>
<gene>
    <name evidence="6" type="ORF">INT48_002147</name>
</gene>
<dbReference type="InterPro" id="IPR020472">
    <property type="entry name" value="WD40_PAC1"/>
</dbReference>
<dbReference type="AlphaFoldDB" id="A0A8H7VXA9"/>
<dbReference type="PANTHER" id="PTHR22847">
    <property type="entry name" value="WD40 REPEAT PROTEIN"/>
    <property type="match status" value="1"/>
</dbReference>
<dbReference type="PANTHER" id="PTHR22847:SF745">
    <property type="entry name" value="F-BOX_WD REPEAT-CONTAINING PROTEIN 7"/>
    <property type="match status" value="1"/>
</dbReference>
<dbReference type="CDD" id="cd00200">
    <property type="entry name" value="WD40"/>
    <property type="match status" value="1"/>
</dbReference>
<dbReference type="PROSITE" id="PS00678">
    <property type="entry name" value="WD_REPEATS_1"/>
    <property type="match status" value="6"/>
</dbReference>
<sequence>MPFTMFHSMPHQQKQDYCLSPSDSTMTEEFYSIRKQKQPKKNYSLVSKTRRGMRPMRSSVSLNRRNRYSTCSSVSSSCTVYSKSSVFEFGPKKDFIRELPYEIATDIISYLDATSLCSISIVSKSWYAVARCNEIWRKKAARWQLNIPQHISHYQLDWYHVYKQRHILDSRWNHGRVATHYLIGHIDSVYCLQFDKSKIITGSRDRTIKFWDLATYQCTQTLAGHEGSVLCLKYNDQIMVSGSSDTTIIVWNLKTFQPIMRLRGHTAGVLDVCFNGQYIISCSKDRTIRIWDIMTGQLVKTILAHNGPVNAIQLYQNKLVSASGDALIKMWDINTGQCLRKYEGHTRGLACVRYDGTKIVSGSNDKTIKVWNAETGECIMSCEGHTDLVRTLNFDKDRIVSASYDQSIRVWDIKTGTCLLNFQSGHTSWVFDVHFDSTRIVSASQDQRVLVMDFTFGYKLDTIFIKIMYNNNSNLTAPPDIYAILNTDDPAIEGPIDTDALVKDIFSTDYSSVQSPIQLDSSTSTNSSQFNFNNDLINFDIKNSQYTPTNNFLSPTRHSVAASSFNLRPYHNQATAVAPPPPPPPPLFTPTSLAPVNETYHHRASMPNIFLPQQQHRFNRHMNDRSLTPTPVQFNPMPWSPQNWPVKQDLPIEPRKRFYSQQLDNVPMQSCPLPMSGITSRRASVATPNDIVTWNRMVSPDDRILLQERKRRAESMHSLGENPFQETVSKKQKGDAVIVREEEEDEDTKTEDYPVITEADLEAAKKDPNAIPRRQKLRYRGDEYTPKWVRYTGQLKEGYCDTCKPGKWLQLKNSAYWYHKQFFHGISSVSGKSFQKPLEQRAGDHDVIEGLCHQCKIFVPICNSKRKNSVLWYRHAHKCHIYDKPKTKNNNSKKVSLSVTPSPSSQLQTIY</sequence>
<evidence type="ECO:0000256" key="4">
    <source>
        <dbReference type="SAM" id="MobiDB-lite"/>
    </source>
</evidence>
<dbReference type="Gene3D" id="2.130.10.10">
    <property type="entry name" value="YVTN repeat-like/Quinoprotein amine dehydrogenase"/>
    <property type="match status" value="2"/>
</dbReference>
<evidence type="ECO:0000259" key="5">
    <source>
        <dbReference type="PROSITE" id="PS50181"/>
    </source>
</evidence>
<dbReference type="Gene3D" id="1.20.1280.50">
    <property type="match status" value="1"/>
</dbReference>
<protein>
    <recommendedName>
        <fullName evidence="5">F-box domain-containing protein</fullName>
    </recommendedName>
</protein>
<evidence type="ECO:0000256" key="1">
    <source>
        <dbReference type="ARBA" id="ARBA00022574"/>
    </source>
</evidence>
<reference evidence="6" key="1">
    <citation type="submission" date="2021-01" db="EMBL/GenBank/DDBJ databases">
        <title>Metabolic potential, ecology and presence of endohyphal bacteria is reflected in genomic diversity of Mucoromycotina.</title>
        <authorList>
            <person name="Muszewska A."/>
            <person name="Okrasinska A."/>
            <person name="Steczkiewicz K."/>
            <person name="Drgas O."/>
            <person name="Orlowska M."/>
            <person name="Perlinska-Lenart U."/>
            <person name="Aleksandrzak-Piekarczyk T."/>
            <person name="Szatraj K."/>
            <person name="Zielenkiewicz U."/>
            <person name="Pilsyk S."/>
            <person name="Malc E."/>
            <person name="Mieczkowski P."/>
            <person name="Kruszewska J.S."/>
            <person name="Biernat P."/>
            <person name="Pawlowska J."/>
        </authorList>
    </citation>
    <scope>NUCLEOTIDE SEQUENCE</scope>
    <source>
        <strain evidence="6">WA0000018081</strain>
    </source>
</reference>
<dbReference type="SUPFAM" id="SSF50978">
    <property type="entry name" value="WD40 repeat-like"/>
    <property type="match status" value="1"/>
</dbReference>
<feature type="region of interest" description="Disordered" evidence="4">
    <location>
        <begin position="725"/>
        <end position="751"/>
    </location>
</feature>
<dbReference type="EMBL" id="JAEPRE010000002">
    <property type="protein sequence ID" value="KAG2237846.1"/>
    <property type="molecule type" value="Genomic_DNA"/>
</dbReference>
<name>A0A8H7VXA9_9FUNG</name>
<dbReference type="Pfam" id="PF14616">
    <property type="entry name" value="Rua1_C"/>
    <property type="match status" value="1"/>
</dbReference>
<dbReference type="InterPro" id="IPR036047">
    <property type="entry name" value="F-box-like_dom_sf"/>
</dbReference>
<dbReference type="InterPro" id="IPR028012">
    <property type="entry name" value="Rua1_C"/>
</dbReference>
<evidence type="ECO:0000256" key="3">
    <source>
        <dbReference type="PROSITE-ProRule" id="PRU00221"/>
    </source>
</evidence>
<feature type="repeat" description="WD" evidence="3">
    <location>
        <begin position="262"/>
        <end position="301"/>
    </location>
</feature>